<gene>
    <name evidence="7" type="ORF">BCR42DRAFT_338047</name>
</gene>
<evidence type="ECO:0000313" key="8">
    <source>
        <dbReference type="Proteomes" id="UP000193560"/>
    </source>
</evidence>
<dbReference type="InterPro" id="IPR011082">
    <property type="entry name" value="Exosome-assoc_fac/DNA_repair"/>
</dbReference>
<comment type="similarity">
    <text evidence="2 6">Belongs to the C1D family.</text>
</comment>
<dbReference type="GO" id="GO:0000460">
    <property type="term" value="P:maturation of 5.8S rRNA"/>
    <property type="evidence" value="ECO:0007669"/>
    <property type="project" value="TreeGrafter"/>
</dbReference>
<evidence type="ECO:0000256" key="6">
    <source>
        <dbReference type="RuleBase" id="RU368003"/>
    </source>
</evidence>
<accession>A0A1X2HYQ0</accession>
<evidence type="ECO:0000256" key="4">
    <source>
        <dbReference type="ARBA" id="ARBA00022884"/>
    </source>
</evidence>
<protein>
    <recommendedName>
        <fullName evidence="6">Exosome complex protein</fullName>
    </recommendedName>
</protein>
<name>A0A1X2HYQ0_9FUNG</name>
<organism evidence="7 8">
    <name type="scientific">Absidia repens</name>
    <dbReference type="NCBI Taxonomy" id="90262"/>
    <lineage>
        <taxon>Eukaryota</taxon>
        <taxon>Fungi</taxon>
        <taxon>Fungi incertae sedis</taxon>
        <taxon>Mucoromycota</taxon>
        <taxon>Mucoromycotina</taxon>
        <taxon>Mucoromycetes</taxon>
        <taxon>Mucorales</taxon>
        <taxon>Cunninghamellaceae</taxon>
        <taxon>Absidia</taxon>
    </lineage>
</organism>
<dbReference type="InterPro" id="IPR007146">
    <property type="entry name" value="Sas10/Utp3/C1D"/>
</dbReference>
<evidence type="ECO:0000313" key="7">
    <source>
        <dbReference type="EMBL" id="ORZ05470.1"/>
    </source>
</evidence>
<dbReference type="PANTHER" id="PTHR15341:SF3">
    <property type="entry name" value="NUCLEAR NUCLEIC ACID-BINDING PROTEIN C1D"/>
    <property type="match status" value="1"/>
</dbReference>
<dbReference type="PANTHER" id="PTHR15341">
    <property type="entry name" value="SUN-COR STEROID HORMONE RECEPTOR CO-REPRESSOR"/>
    <property type="match status" value="1"/>
</dbReference>
<dbReference type="Pfam" id="PF04000">
    <property type="entry name" value="Sas10_Utp3"/>
    <property type="match status" value="1"/>
</dbReference>
<dbReference type="GO" id="GO:0003677">
    <property type="term" value="F:DNA binding"/>
    <property type="evidence" value="ECO:0007669"/>
    <property type="project" value="TreeGrafter"/>
</dbReference>
<dbReference type="GO" id="GO:0003723">
    <property type="term" value="F:RNA binding"/>
    <property type="evidence" value="ECO:0007669"/>
    <property type="project" value="UniProtKB-UniRule"/>
</dbReference>
<dbReference type="OrthoDB" id="10261072at2759"/>
<evidence type="ECO:0000256" key="2">
    <source>
        <dbReference type="ARBA" id="ARBA00009154"/>
    </source>
</evidence>
<dbReference type="Proteomes" id="UP000193560">
    <property type="component" value="Unassembled WGS sequence"/>
</dbReference>
<comment type="function">
    <text evidence="6">Required for exosome-dependent processing of pre-rRNA and small nucleolar RNA (snRNA) precursors. Involved in processing of 35S pre-rRNA at the A0, A1 and A2 sites.</text>
</comment>
<keyword evidence="4 6" id="KW-0694">RNA-binding</keyword>
<proteinExistence type="inferred from homology"/>
<reference evidence="7 8" key="1">
    <citation type="submission" date="2016-07" db="EMBL/GenBank/DDBJ databases">
        <title>Pervasive Adenine N6-methylation of Active Genes in Fungi.</title>
        <authorList>
            <consortium name="DOE Joint Genome Institute"/>
            <person name="Mondo S.J."/>
            <person name="Dannebaum R.O."/>
            <person name="Kuo R.C."/>
            <person name="Labutti K."/>
            <person name="Haridas S."/>
            <person name="Kuo A."/>
            <person name="Salamov A."/>
            <person name="Ahrendt S.R."/>
            <person name="Lipzen A."/>
            <person name="Sullivan W."/>
            <person name="Andreopoulos W.B."/>
            <person name="Clum A."/>
            <person name="Lindquist E."/>
            <person name="Daum C."/>
            <person name="Ramamoorthy G.K."/>
            <person name="Gryganskyi A."/>
            <person name="Culley D."/>
            <person name="Magnuson J.K."/>
            <person name="James T.Y."/>
            <person name="O'Malley M.A."/>
            <person name="Stajich J.E."/>
            <person name="Spatafora J.W."/>
            <person name="Visel A."/>
            <person name="Grigoriev I.V."/>
        </authorList>
    </citation>
    <scope>NUCLEOTIDE SEQUENCE [LARGE SCALE GENOMIC DNA]</scope>
    <source>
        <strain evidence="7 8">NRRL 1336</strain>
    </source>
</reference>
<dbReference type="GO" id="GO:0000178">
    <property type="term" value="C:exosome (RNase complex)"/>
    <property type="evidence" value="ECO:0007669"/>
    <property type="project" value="TreeGrafter"/>
</dbReference>
<dbReference type="AlphaFoldDB" id="A0A1X2HYQ0"/>
<dbReference type="EMBL" id="MCGE01000044">
    <property type="protein sequence ID" value="ORZ05470.1"/>
    <property type="molecule type" value="Genomic_DNA"/>
</dbReference>
<dbReference type="GO" id="GO:0010468">
    <property type="term" value="P:regulation of gene expression"/>
    <property type="evidence" value="ECO:0007669"/>
    <property type="project" value="TreeGrafter"/>
</dbReference>
<keyword evidence="8" id="KW-1185">Reference proteome</keyword>
<dbReference type="GO" id="GO:0005730">
    <property type="term" value="C:nucleolus"/>
    <property type="evidence" value="ECO:0007669"/>
    <property type="project" value="TreeGrafter"/>
</dbReference>
<evidence type="ECO:0000256" key="1">
    <source>
        <dbReference type="ARBA" id="ARBA00004123"/>
    </source>
</evidence>
<keyword evidence="5 6" id="KW-0539">Nucleus</keyword>
<dbReference type="STRING" id="90262.A0A1X2HYQ0"/>
<evidence type="ECO:0000256" key="3">
    <source>
        <dbReference type="ARBA" id="ARBA00022552"/>
    </source>
</evidence>
<comment type="caution">
    <text evidence="7">The sequence shown here is derived from an EMBL/GenBank/DDBJ whole genome shotgun (WGS) entry which is preliminary data.</text>
</comment>
<comment type="subcellular location">
    <subcellularLocation>
        <location evidence="1 6">Nucleus</location>
    </subcellularLocation>
</comment>
<sequence length="103" mass="12090">MDDAQLNRSKKAAKALKSRVDIIERHLQPLLKKDLVDTYNALPINEKCQLDVLLSYAINTLYYMYMRTQGQDPQQHDVFNELKRVQKYIEKIKVAEGRGPKRK</sequence>
<keyword evidence="3 6" id="KW-0698">rRNA processing</keyword>
<evidence type="ECO:0000256" key="5">
    <source>
        <dbReference type="ARBA" id="ARBA00023242"/>
    </source>
</evidence>